<dbReference type="InterPro" id="IPR007499">
    <property type="entry name" value="ERF_bacteria_virus"/>
</dbReference>
<accession>A5KP82</accession>
<dbReference type="PaxDb" id="411460-RUMTOR_02066"/>
<evidence type="ECO:0000256" key="1">
    <source>
        <dbReference type="SAM" id="MobiDB-lite"/>
    </source>
</evidence>
<dbReference type="AlphaFoldDB" id="A5KP82"/>
<reference evidence="2 3" key="2">
    <citation type="submission" date="2007-04" db="EMBL/GenBank/DDBJ databases">
        <title>Draft genome sequence of Ruminococcus torques (ATCC 27756).</title>
        <authorList>
            <person name="Sudarsanam P."/>
            <person name="Ley R."/>
            <person name="Guruge J."/>
            <person name="Turnbaugh P.J."/>
            <person name="Mahowald M."/>
            <person name="Liep D."/>
            <person name="Gordon J."/>
        </authorList>
    </citation>
    <scope>NUCLEOTIDE SEQUENCE [LARGE SCALE GENOMIC DNA]</scope>
    <source>
        <strain evidence="2 3">ATCC 27756</strain>
    </source>
</reference>
<dbReference type="Proteomes" id="UP000003577">
    <property type="component" value="Unassembled WGS sequence"/>
</dbReference>
<proteinExistence type="predicted"/>
<dbReference type="EMBL" id="AAVP02000011">
    <property type="protein sequence ID" value="EDK23764.1"/>
    <property type="molecule type" value="Genomic_DNA"/>
</dbReference>
<feature type="region of interest" description="Disordered" evidence="1">
    <location>
        <begin position="146"/>
        <end position="204"/>
    </location>
</feature>
<evidence type="ECO:0008006" key="4">
    <source>
        <dbReference type="Google" id="ProtNLM"/>
    </source>
</evidence>
<protein>
    <recommendedName>
        <fullName evidence="4">Erf family protein</fullName>
    </recommendedName>
</protein>
<evidence type="ECO:0000313" key="2">
    <source>
        <dbReference type="EMBL" id="EDK23764.1"/>
    </source>
</evidence>
<organism evidence="2 3">
    <name type="scientific">[Ruminococcus] torques ATCC 27756</name>
    <dbReference type="NCBI Taxonomy" id="411460"/>
    <lineage>
        <taxon>Bacteria</taxon>
        <taxon>Bacillati</taxon>
        <taxon>Bacillota</taxon>
        <taxon>Clostridia</taxon>
        <taxon>Lachnospirales</taxon>
        <taxon>Lachnospiraceae</taxon>
        <taxon>Mediterraneibacter</taxon>
    </lineage>
</organism>
<sequence length="266" mass="29372">MQEGQAMLPGAPKIYAAIAGVINDIGVVSKDKVNKQQGFKYRSVDDVYSVLNPALAKNKVFILPEILDEIREIGTSKSGGRVTSVILKMKYTVYAEDGSHVETVLKGEAMDTGDKAINKAMAIAYKYLCFQLFCIPVEDMADPDAEIHDMDGKTTQEKNAGKGKTSAPAAKKQESAKAQPAENKEGNPEQKRGAAQESEDRKVTEVMVNTIRAEQKRTGVSDKMILDRLHSKAKSIEEMTVEEFKQAMKIFEVTKNLKREASDEHK</sequence>
<comment type="caution">
    <text evidence="2">The sequence shown here is derived from an EMBL/GenBank/DDBJ whole genome shotgun (WGS) entry which is preliminary data.</text>
</comment>
<dbReference type="RefSeq" id="WP_004846294.1">
    <property type="nucleotide sequence ID" value="NZ_DS264349.1"/>
</dbReference>
<dbReference type="HOGENOM" id="CLU_092761_0_0_9"/>
<evidence type="ECO:0000313" key="3">
    <source>
        <dbReference type="Proteomes" id="UP000003577"/>
    </source>
</evidence>
<name>A5KP82_9FIRM</name>
<gene>
    <name evidence="2" type="ORF">RUMTOR_02066</name>
</gene>
<reference evidence="2 3" key="1">
    <citation type="submission" date="2007-03" db="EMBL/GenBank/DDBJ databases">
        <authorList>
            <person name="Fulton L."/>
            <person name="Clifton S."/>
            <person name="Fulton B."/>
            <person name="Xu J."/>
            <person name="Minx P."/>
            <person name="Pepin K.H."/>
            <person name="Johnson M."/>
            <person name="Thiruvilangam P."/>
            <person name="Bhonagiri V."/>
            <person name="Nash W.E."/>
            <person name="Mardis E.R."/>
            <person name="Wilson R.K."/>
        </authorList>
    </citation>
    <scope>NUCLEOTIDE SEQUENCE [LARGE SCALE GENOMIC DNA]</scope>
    <source>
        <strain evidence="2 3">ATCC 27756</strain>
    </source>
</reference>
<dbReference type="Pfam" id="PF04404">
    <property type="entry name" value="ERF"/>
    <property type="match status" value="1"/>
</dbReference>
<feature type="compositionally biased region" description="Basic and acidic residues" evidence="1">
    <location>
        <begin position="182"/>
        <end position="204"/>
    </location>
</feature>
<feature type="compositionally biased region" description="Basic and acidic residues" evidence="1">
    <location>
        <begin position="146"/>
        <end position="160"/>
    </location>
</feature>